<dbReference type="AlphaFoldDB" id="A0A382CCB0"/>
<accession>A0A382CCB0</accession>
<reference evidence="1" key="1">
    <citation type="submission" date="2018-05" db="EMBL/GenBank/DDBJ databases">
        <authorList>
            <person name="Lanie J.A."/>
            <person name="Ng W.-L."/>
            <person name="Kazmierczak K.M."/>
            <person name="Andrzejewski T.M."/>
            <person name="Davidsen T.M."/>
            <person name="Wayne K.J."/>
            <person name="Tettelin H."/>
            <person name="Glass J.I."/>
            <person name="Rusch D."/>
            <person name="Podicherti R."/>
            <person name="Tsui H.-C.T."/>
            <person name="Winkler M.E."/>
        </authorList>
    </citation>
    <scope>NUCLEOTIDE SEQUENCE</scope>
</reference>
<name>A0A382CCB0_9ZZZZ</name>
<gene>
    <name evidence="1" type="ORF">METZ01_LOCUS176622</name>
</gene>
<sequence>MTIHIYSDSFGVNYGSGTWPFELGKLRKQKTICYGKGGTGPNWSLKKLITNLEDPLLFKPQDTIIVLLSDQKRMEFPWLKEAHHADGMFLIAEENRSTKEKERKRHWGGEQYKIYKSEIKTVANTLGPMYLYENVKNITFLHLISKMFKDYKFLVFTCFSLDNFTSNYKNFNIESTKLLHDLTFEPLKSPNFYYCPVPISHMVGKNKDHESIHNHMTNEQNGNFALLCDAILNNKEPDISWFVPHTYYSIYSSGFIYE</sequence>
<evidence type="ECO:0000313" key="1">
    <source>
        <dbReference type="EMBL" id="SVB23768.1"/>
    </source>
</evidence>
<dbReference type="EMBL" id="UINC01033851">
    <property type="protein sequence ID" value="SVB23768.1"/>
    <property type="molecule type" value="Genomic_DNA"/>
</dbReference>
<proteinExistence type="predicted"/>
<protein>
    <submittedName>
        <fullName evidence="1">Uncharacterized protein</fullName>
    </submittedName>
</protein>
<organism evidence="1">
    <name type="scientific">marine metagenome</name>
    <dbReference type="NCBI Taxonomy" id="408172"/>
    <lineage>
        <taxon>unclassified sequences</taxon>
        <taxon>metagenomes</taxon>
        <taxon>ecological metagenomes</taxon>
    </lineage>
</organism>